<dbReference type="SUPFAM" id="SSF52540">
    <property type="entry name" value="P-loop containing nucleoside triphosphate hydrolases"/>
    <property type="match status" value="1"/>
</dbReference>
<evidence type="ECO:0000259" key="1">
    <source>
        <dbReference type="Pfam" id="PF13521"/>
    </source>
</evidence>
<dbReference type="Pfam" id="PF13521">
    <property type="entry name" value="AAA_28"/>
    <property type="match status" value="1"/>
</dbReference>
<evidence type="ECO:0000313" key="2">
    <source>
        <dbReference type="EMBL" id="GAA4896302.1"/>
    </source>
</evidence>
<dbReference type="EMBL" id="BAABJH010000005">
    <property type="protein sequence ID" value="GAA4896302.1"/>
    <property type="molecule type" value="Genomic_DNA"/>
</dbReference>
<organism evidence="2 3">
    <name type="scientific">Flaviramulus aquimarinus</name>
    <dbReference type="NCBI Taxonomy" id="1170456"/>
    <lineage>
        <taxon>Bacteria</taxon>
        <taxon>Pseudomonadati</taxon>
        <taxon>Bacteroidota</taxon>
        <taxon>Flavobacteriia</taxon>
        <taxon>Flavobacteriales</taxon>
        <taxon>Flavobacteriaceae</taxon>
        <taxon>Flaviramulus</taxon>
    </lineage>
</organism>
<accession>A0ABP9F974</accession>
<proteinExistence type="predicted"/>
<evidence type="ECO:0000313" key="3">
    <source>
        <dbReference type="Proteomes" id="UP001500433"/>
    </source>
</evidence>
<dbReference type="Proteomes" id="UP001500433">
    <property type="component" value="Unassembled WGS sequence"/>
</dbReference>
<feature type="domain" description="NadR/Ttd14 AAA" evidence="1">
    <location>
        <begin position="5"/>
        <end position="176"/>
    </location>
</feature>
<keyword evidence="3" id="KW-1185">Reference proteome</keyword>
<dbReference type="GO" id="GO:0005524">
    <property type="term" value="F:ATP binding"/>
    <property type="evidence" value="ECO:0007669"/>
    <property type="project" value="UniProtKB-KW"/>
</dbReference>
<reference evidence="3" key="1">
    <citation type="journal article" date="2019" name="Int. J. Syst. Evol. Microbiol.">
        <title>The Global Catalogue of Microorganisms (GCM) 10K type strain sequencing project: providing services to taxonomists for standard genome sequencing and annotation.</title>
        <authorList>
            <consortium name="The Broad Institute Genomics Platform"/>
            <consortium name="The Broad Institute Genome Sequencing Center for Infectious Disease"/>
            <person name="Wu L."/>
            <person name="Ma J."/>
        </authorList>
    </citation>
    <scope>NUCLEOTIDE SEQUENCE [LARGE SCALE GENOMIC DNA]</scope>
    <source>
        <strain evidence="3">JCM 18274</strain>
    </source>
</reference>
<comment type="caution">
    <text evidence="2">The sequence shown here is derived from an EMBL/GenBank/DDBJ whole genome shotgun (WGS) entry which is preliminary data.</text>
</comment>
<name>A0ABP9F974_9FLAO</name>
<dbReference type="Gene3D" id="3.40.50.300">
    <property type="entry name" value="P-loop containing nucleotide triphosphate hydrolases"/>
    <property type="match status" value="1"/>
</dbReference>
<dbReference type="RefSeq" id="WP_345274135.1">
    <property type="nucleotide sequence ID" value="NZ_BAABJH010000005.1"/>
</dbReference>
<keyword evidence="2" id="KW-0547">Nucleotide-binding</keyword>
<dbReference type="InterPro" id="IPR038727">
    <property type="entry name" value="NadR/Ttd14_AAA_dom"/>
</dbReference>
<gene>
    <name evidence="2" type="ORF">GCM10023311_21260</name>
</gene>
<sequence>MNTKKIVITGGPGTGKTSIINTLKIKKFHCFDEVIRTLTLEVKNEVSTSEHISNPIAFANDPMTFNTRLLNGRIDQFKQAGTLNKNLNFFDRGIPDVLAYMDYFNQQYGNLFTEACQTHVYTHVFLLPPWKSIYKTDNERFETFEEAVKIHNFLEHTYKKFGYNVIEVPFGTIEDRTNYIINNI</sequence>
<protein>
    <submittedName>
        <fullName evidence="2">ATP-binding protein</fullName>
    </submittedName>
</protein>
<keyword evidence="2" id="KW-0067">ATP-binding</keyword>
<dbReference type="InterPro" id="IPR027417">
    <property type="entry name" value="P-loop_NTPase"/>
</dbReference>